<dbReference type="PANTHER" id="PTHR38779:SF2">
    <property type="entry name" value="TYPE II SECRETION SYSTEM PROTEIN I-RELATED"/>
    <property type="match status" value="1"/>
</dbReference>
<evidence type="ECO:0000256" key="7">
    <source>
        <dbReference type="ARBA" id="ARBA00022989"/>
    </source>
</evidence>
<dbReference type="InterPro" id="IPR010052">
    <property type="entry name" value="T2SS_protein-GspI"/>
</dbReference>
<evidence type="ECO:0000256" key="9">
    <source>
        <dbReference type="SAM" id="Phobius"/>
    </source>
</evidence>
<proteinExistence type="inferred from homology"/>
<reference evidence="10 11" key="1">
    <citation type="submission" date="2018-05" db="EMBL/GenBank/DDBJ databases">
        <title>Coraliomargarita sinensis sp. nov., isolated from a marine solar saltern.</title>
        <authorList>
            <person name="Zhou L.Y."/>
        </authorList>
    </citation>
    <scope>NUCLEOTIDE SEQUENCE [LARGE SCALE GENOMIC DNA]</scope>
    <source>
        <strain evidence="10 11">WN38</strain>
    </source>
</reference>
<keyword evidence="3" id="KW-1003">Cell membrane</keyword>
<dbReference type="GO" id="GO:0015628">
    <property type="term" value="P:protein secretion by the type II secretion system"/>
    <property type="evidence" value="ECO:0007669"/>
    <property type="project" value="InterPro"/>
</dbReference>
<dbReference type="EMBL" id="QHJQ01000003">
    <property type="protein sequence ID" value="PXA04502.1"/>
    <property type="molecule type" value="Genomic_DNA"/>
</dbReference>
<keyword evidence="8 9" id="KW-0472">Membrane</keyword>
<dbReference type="AlphaFoldDB" id="A0A317ZHP9"/>
<evidence type="ECO:0000256" key="4">
    <source>
        <dbReference type="ARBA" id="ARBA00022481"/>
    </source>
</evidence>
<evidence type="ECO:0000256" key="5">
    <source>
        <dbReference type="ARBA" id="ARBA00022519"/>
    </source>
</evidence>
<dbReference type="Proteomes" id="UP000247099">
    <property type="component" value="Unassembled WGS sequence"/>
</dbReference>
<dbReference type="PANTHER" id="PTHR38779">
    <property type="entry name" value="TYPE II SECRETION SYSTEM PROTEIN I-RELATED"/>
    <property type="match status" value="1"/>
</dbReference>
<dbReference type="GO" id="GO:0015627">
    <property type="term" value="C:type II protein secretion system complex"/>
    <property type="evidence" value="ECO:0007669"/>
    <property type="project" value="InterPro"/>
</dbReference>
<evidence type="ECO:0000256" key="3">
    <source>
        <dbReference type="ARBA" id="ARBA00022475"/>
    </source>
</evidence>
<dbReference type="SUPFAM" id="SSF54523">
    <property type="entry name" value="Pili subunits"/>
    <property type="match status" value="1"/>
</dbReference>
<organism evidence="10 11">
    <name type="scientific">Coraliomargarita sinensis</name>
    <dbReference type="NCBI Taxonomy" id="2174842"/>
    <lineage>
        <taxon>Bacteria</taxon>
        <taxon>Pseudomonadati</taxon>
        <taxon>Verrucomicrobiota</taxon>
        <taxon>Opitutia</taxon>
        <taxon>Puniceicoccales</taxon>
        <taxon>Coraliomargaritaceae</taxon>
        <taxon>Coraliomargarita</taxon>
    </lineage>
</organism>
<dbReference type="NCBIfam" id="TIGR02532">
    <property type="entry name" value="IV_pilin_GFxxxE"/>
    <property type="match status" value="1"/>
</dbReference>
<evidence type="ECO:0000256" key="2">
    <source>
        <dbReference type="ARBA" id="ARBA00008358"/>
    </source>
</evidence>
<dbReference type="GO" id="GO:0005886">
    <property type="term" value="C:plasma membrane"/>
    <property type="evidence" value="ECO:0007669"/>
    <property type="project" value="UniProtKB-SubCell"/>
</dbReference>
<comment type="caution">
    <text evidence="10">The sequence shown here is derived from an EMBL/GenBank/DDBJ whole genome shotgun (WGS) entry which is preliminary data.</text>
</comment>
<comment type="similarity">
    <text evidence="2">Belongs to the GSP I family.</text>
</comment>
<evidence type="ECO:0000256" key="8">
    <source>
        <dbReference type="ARBA" id="ARBA00023136"/>
    </source>
</evidence>
<dbReference type="InterPro" id="IPR012902">
    <property type="entry name" value="N_methyl_site"/>
</dbReference>
<dbReference type="Pfam" id="PF07963">
    <property type="entry name" value="N_methyl"/>
    <property type="match status" value="1"/>
</dbReference>
<feature type="transmembrane region" description="Helical" evidence="9">
    <location>
        <begin position="42"/>
        <end position="64"/>
    </location>
</feature>
<gene>
    <name evidence="10" type="ORF">DDZ13_04825</name>
</gene>
<keyword evidence="4" id="KW-0488">Methylation</keyword>
<name>A0A317ZHP9_9BACT</name>
<dbReference type="InParanoid" id="A0A317ZHP9"/>
<dbReference type="InterPro" id="IPR045584">
    <property type="entry name" value="Pilin-like"/>
</dbReference>
<dbReference type="OrthoDB" id="199751at2"/>
<dbReference type="PROSITE" id="PS00409">
    <property type="entry name" value="PROKAR_NTER_METHYL"/>
    <property type="match status" value="1"/>
</dbReference>
<evidence type="ECO:0000256" key="1">
    <source>
        <dbReference type="ARBA" id="ARBA00004377"/>
    </source>
</evidence>
<evidence type="ECO:0008006" key="12">
    <source>
        <dbReference type="Google" id="ProtNLM"/>
    </source>
</evidence>
<evidence type="ECO:0000313" key="11">
    <source>
        <dbReference type="Proteomes" id="UP000247099"/>
    </source>
</evidence>
<keyword evidence="7 9" id="KW-1133">Transmembrane helix</keyword>
<accession>A0A317ZHP9</accession>
<evidence type="ECO:0000256" key="6">
    <source>
        <dbReference type="ARBA" id="ARBA00022692"/>
    </source>
</evidence>
<keyword evidence="11" id="KW-1185">Reference proteome</keyword>
<evidence type="ECO:0000313" key="10">
    <source>
        <dbReference type="EMBL" id="PXA04502.1"/>
    </source>
</evidence>
<keyword evidence="5" id="KW-0997">Cell inner membrane</keyword>
<keyword evidence="6 9" id="KW-0812">Transmembrane</keyword>
<protein>
    <recommendedName>
        <fullName evidence="12">Prepilin-type cleavage/methylation domain-containing protein</fullName>
    </recommendedName>
</protein>
<dbReference type="RefSeq" id="WP_110130311.1">
    <property type="nucleotide sequence ID" value="NZ_QHJQ01000003.1"/>
</dbReference>
<sequence>MSILTPLWAAFLVVYRGLQVSTFQVGHSKASARSTGFTLVELLIAMVIFAAVVASGLACVRMGLNQINNARSETRASQVMQSEIERLRSLAWNDFTALDGSDQSVALDSEFSDAAYDSFNMKRSISGSGNSRKITLVIEWEDLSGASHSKSYVTQYTKGGLYDYIQ</sequence>
<comment type="subcellular location">
    <subcellularLocation>
        <location evidence="1">Cell inner membrane</location>
        <topology evidence="1">Single-pass membrane protein</topology>
    </subcellularLocation>
</comment>